<dbReference type="InterPro" id="IPR011990">
    <property type="entry name" value="TPR-like_helical_dom_sf"/>
</dbReference>
<dbReference type="PANTHER" id="PTHR11102">
    <property type="entry name" value="SEL-1-LIKE PROTEIN"/>
    <property type="match status" value="1"/>
</dbReference>
<evidence type="ECO:0000313" key="2">
    <source>
        <dbReference type="EMBL" id="CAI2176323.1"/>
    </source>
</evidence>
<comment type="similarity">
    <text evidence="1">Belongs to the sel-1 family.</text>
</comment>
<dbReference type="Gene3D" id="1.25.40.10">
    <property type="entry name" value="Tetratricopeptide repeat domain"/>
    <property type="match status" value="3"/>
</dbReference>
<accession>A0A9W4SRB9</accession>
<comment type="caution">
    <text evidence="2">The sequence shown here is derived from an EMBL/GenBank/DDBJ whole genome shotgun (WGS) entry which is preliminary data.</text>
</comment>
<dbReference type="AlphaFoldDB" id="A0A9W4SRB9"/>
<dbReference type="InterPro" id="IPR050767">
    <property type="entry name" value="Sel1_AlgK"/>
</dbReference>
<dbReference type="EMBL" id="CAMKVN010001489">
    <property type="protein sequence ID" value="CAI2176323.1"/>
    <property type="molecule type" value="Genomic_DNA"/>
</dbReference>
<organism evidence="2 3">
    <name type="scientific">Funneliformis geosporum</name>
    <dbReference type="NCBI Taxonomy" id="1117311"/>
    <lineage>
        <taxon>Eukaryota</taxon>
        <taxon>Fungi</taxon>
        <taxon>Fungi incertae sedis</taxon>
        <taxon>Mucoromycota</taxon>
        <taxon>Glomeromycotina</taxon>
        <taxon>Glomeromycetes</taxon>
        <taxon>Glomerales</taxon>
        <taxon>Glomeraceae</taxon>
        <taxon>Funneliformis</taxon>
    </lineage>
</organism>
<evidence type="ECO:0000313" key="3">
    <source>
        <dbReference type="Proteomes" id="UP001153678"/>
    </source>
</evidence>
<dbReference type="SUPFAM" id="SSF81901">
    <property type="entry name" value="HCP-like"/>
    <property type="match status" value="3"/>
</dbReference>
<sequence length="552" mass="61960">MVNIVSILSEPLFNHIYGNLLTKLNFIDSLITLSNLVSIIYLQRFTNDDAKTITIKSIKISSVDDISIKFICGRSKTKNSKIKKLSEWIKDEEVGNLIKNFELKLGNYEIFFKKSIDDDVPKKYTAGNEDDLKELAELGVINAQIILGLLYAKCIESEIEQNDIKAIELFQKVSEQGSFEGDLCLGFIYSKEYSSIYDPLKAFDHYKKAAEKGNGIAMRNLAIMHLVGEGVPQNLRESVKLFKKANNQFEDSVSGNILGILNQKGIGVPKSLHESVKYFRKASDSNDINAKINLGLLLTKGEGVEQNEAEAVKLFQVAAEHGFVRAQILLANAYENGLGVEKNYEKAIEWFSKVAEREGADSSIDYVGESQYRLAQIYEKGFDDKEKDTEKALYWYTKSSENNYLTAQVTLGDMYRDGHGVEIDEGKALKWYITAAKYNHHQAQFVLGELYEIGSLGVKKDETKALQWYKKSAEQGYIMALMRLGLGTGSAEPDVSRKLQMITKLPSVEALEKAGQAPQPTMIDDDEIFEKIGNLKDGEKLEVNDVNSCENQ</sequence>
<dbReference type="Pfam" id="PF08238">
    <property type="entry name" value="Sel1"/>
    <property type="match status" value="9"/>
</dbReference>
<reference evidence="2" key="1">
    <citation type="submission" date="2022-08" db="EMBL/GenBank/DDBJ databases">
        <authorList>
            <person name="Kallberg Y."/>
            <person name="Tangrot J."/>
            <person name="Rosling A."/>
        </authorList>
    </citation>
    <scope>NUCLEOTIDE SEQUENCE</scope>
    <source>
        <strain evidence="2">Wild A</strain>
    </source>
</reference>
<proteinExistence type="inferred from homology"/>
<protein>
    <submittedName>
        <fullName evidence="2">10455_t:CDS:1</fullName>
    </submittedName>
</protein>
<dbReference type="SMART" id="SM00671">
    <property type="entry name" value="SEL1"/>
    <property type="match status" value="9"/>
</dbReference>
<evidence type="ECO:0000256" key="1">
    <source>
        <dbReference type="ARBA" id="ARBA00038101"/>
    </source>
</evidence>
<dbReference type="PANTHER" id="PTHR11102:SF160">
    <property type="entry name" value="ERAD-ASSOCIATED E3 UBIQUITIN-PROTEIN LIGASE COMPONENT HRD3"/>
    <property type="match status" value="1"/>
</dbReference>
<gene>
    <name evidence="2" type="ORF">FWILDA_LOCUS7528</name>
</gene>
<dbReference type="InterPro" id="IPR006597">
    <property type="entry name" value="Sel1-like"/>
</dbReference>
<dbReference type="OrthoDB" id="272077at2759"/>
<keyword evidence="3" id="KW-1185">Reference proteome</keyword>
<dbReference type="Proteomes" id="UP001153678">
    <property type="component" value="Unassembled WGS sequence"/>
</dbReference>
<name>A0A9W4SRB9_9GLOM</name>